<protein>
    <recommendedName>
        <fullName evidence="4">DNA primase</fullName>
    </recommendedName>
</protein>
<evidence type="ECO:0000256" key="1">
    <source>
        <dbReference type="SAM" id="MobiDB-lite"/>
    </source>
</evidence>
<comment type="caution">
    <text evidence="2">The sequence shown here is derived from an EMBL/GenBank/DDBJ whole genome shotgun (WGS) entry which is preliminary data.</text>
</comment>
<gene>
    <name evidence="2" type="ORF">ACF05T_21005</name>
</gene>
<feature type="region of interest" description="Disordered" evidence="1">
    <location>
        <begin position="84"/>
        <end position="120"/>
    </location>
</feature>
<evidence type="ECO:0008006" key="4">
    <source>
        <dbReference type="Google" id="ProtNLM"/>
    </source>
</evidence>
<organism evidence="2 3">
    <name type="scientific">Streptomyces lateritius</name>
    <dbReference type="NCBI Taxonomy" id="67313"/>
    <lineage>
        <taxon>Bacteria</taxon>
        <taxon>Bacillati</taxon>
        <taxon>Actinomycetota</taxon>
        <taxon>Actinomycetes</taxon>
        <taxon>Kitasatosporales</taxon>
        <taxon>Streptomycetaceae</taxon>
        <taxon>Streptomyces</taxon>
    </lineage>
</organism>
<dbReference type="EMBL" id="JBIBSM010000011">
    <property type="protein sequence ID" value="MFF8278561.1"/>
    <property type="molecule type" value="Genomic_DNA"/>
</dbReference>
<feature type="compositionally biased region" description="Acidic residues" evidence="1">
    <location>
        <begin position="86"/>
        <end position="120"/>
    </location>
</feature>
<sequence>MSTSETSRYVRLRVEVVLEIDGPEELTEAAVGRIDTDEFMPDDERAHARSAVREDSAEALAYLVEPFDLVSEIPGIELVQASWSSEEIDYDPDAQEWDLDEEDGDDDADDEVDVDDEERV</sequence>
<dbReference type="Proteomes" id="UP001603013">
    <property type="component" value="Unassembled WGS sequence"/>
</dbReference>
<dbReference type="RefSeq" id="WP_158989758.1">
    <property type="nucleotide sequence ID" value="NZ_BMTO01000006.1"/>
</dbReference>
<name>A0ABW6YGE7_9ACTN</name>
<accession>A0ABW6YGE7</accession>
<keyword evidence="3" id="KW-1185">Reference proteome</keyword>
<proteinExistence type="predicted"/>
<evidence type="ECO:0000313" key="3">
    <source>
        <dbReference type="Proteomes" id="UP001603013"/>
    </source>
</evidence>
<evidence type="ECO:0000313" key="2">
    <source>
        <dbReference type="EMBL" id="MFF8278561.1"/>
    </source>
</evidence>
<reference evidence="2 3" key="1">
    <citation type="submission" date="2024-10" db="EMBL/GenBank/DDBJ databases">
        <title>The Natural Products Discovery Center: Release of the First 8490 Sequenced Strains for Exploring Actinobacteria Biosynthetic Diversity.</title>
        <authorList>
            <person name="Kalkreuter E."/>
            <person name="Kautsar S.A."/>
            <person name="Yang D."/>
            <person name="Bader C.D."/>
            <person name="Teijaro C.N."/>
            <person name="Fluegel L."/>
            <person name="Davis C.M."/>
            <person name="Simpson J.R."/>
            <person name="Lauterbach L."/>
            <person name="Steele A.D."/>
            <person name="Gui C."/>
            <person name="Meng S."/>
            <person name="Li G."/>
            <person name="Viehrig K."/>
            <person name="Ye F."/>
            <person name="Su P."/>
            <person name="Kiefer A.F."/>
            <person name="Nichols A."/>
            <person name="Cepeda A.J."/>
            <person name="Yan W."/>
            <person name="Fan B."/>
            <person name="Jiang Y."/>
            <person name="Adhikari A."/>
            <person name="Zheng C.-J."/>
            <person name="Schuster L."/>
            <person name="Cowan T.M."/>
            <person name="Smanski M.J."/>
            <person name="Chevrette M.G."/>
            <person name="De Carvalho L.P.S."/>
            <person name="Shen B."/>
        </authorList>
    </citation>
    <scope>NUCLEOTIDE SEQUENCE [LARGE SCALE GENOMIC DNA]</scope>
    <source>
        <strain evidence="2 3">NPDC015755</strain>
    </source>
</reference>